<evidence type="ECO:0000313" key="14">
    <source>
        <dbReference type="EMBL" id="MDH6064157.1"/>
    </source>
</evidence>
<evidence type="ECO:0000313" key="15">
    <source>
        <dbReference type="Proteomes" id="UP001159370"/>
    </source>
</evidence>
<feature type="binding site" evidence="9">
    <location>
        <position position="40"/>
    </location>
    <ligand>
        <name>ATP</name>
        <dbReference type="ChEBI" id="CHEBI:30616"/>
    </ligand>
</feature>
<dbReference type="InterPro" id="IPR008271">
    <property type="entry name" value="Ser/Thr_kinase_AS"/>
</dbReference>
<gene>
    <name evidence="14" type="ORF">NWP23_10350</name>
</gene>
<dbReference type="Proteomes" id="UP001159370">
    <property type="component" value="Unassembled WGS sequence"/>
</dbReference>
<keyword evidence="2" id="KW-0723">Serine/threonine-protein kinase</keyword>
<dbReference type="EMBL" id="JANQDL010000072">
    <property type="protein sequence ID" value="MDH6064157.1"/>
    <property type="molecule type" value="Genomic_DNA"/>
</dbReference>
<dbReference type="PANTHER" id="PTHR24363:SF0">
    <property type="entry name" value="SERINE_THREONINE KINASE LIKE DOMAIN CONTAINING 1"/>
    <property type="match status" value="1"/>
</dbReference>
<reference evidence="14 15" key="1">
    <citation type="journal article" date="2023" name="J. Phycol.">
        <title>Chrysosporum ovalisporum is synonymous with the true-branching cyanobacterium Umezakia natans (Nostocales/Aphanizomenonaceae).</title>
        <authorList>
            <person name="McGregor G.B."/>
            <person name="Sendall B.C."/>
            <person name="Niiyama Y."/>
            <person name="Tuji A."/>
            <person name="Willis A."/>
        </authorList>
    </citation>
    <scope>NUCLEOTIDE SEQUENCE [LARGE SCALE GENOMIC DNA]</scope>
    <source>
        <strain evidence="14 15">FSS-62</strain>
    </source>
</reference>
<evidence type="ECO:0000259" key="12">
    <source>
        <dbReference type="PROSITE" id="PS50011"/>
    </source>
</evidence>
<evidence type="ECO:0000256" key="8">
    <source>
        <dbReference type="ARBA" id="ARBA00048679"/>
    </source>
</evidence>
<feature type="domain" description="SH3b" evidence="13">
    <location>
        <begin position="422"/>
        <end position="491"/>
    </location>
</feature>
<dbReference type="RefSeq" id="WP_280651957.1">
    <property type="nucleotide sequence ID" value="NZ_JANQDL010000072.1"/>
</dbReference>
<dbReference type="InterPro" id="IPR011009">
    <property type="entry name" value="Kinase-like_dom_sf"/>
</dbReference>
<organism evidence="14 15">
    <name type="scientific">Umezakia ovalisporum FSS-62</name>
    <dbReference type="NCBI Taxonomy" id="2971776"/>
    <lineage>
        <taxon>Bacteria</taxon>
        <taxon>Bacillati</taxon>
        <taxon>Cyanobacteriota</taxon>
        <taxon>Cyanophyceae</taxon>
        <taxon>Nostocales</taxon>
        <taxon>Nodulariaceae</taxon>
        <taxon>Umezakia</taxon>
    </lineage>
</organism>
<dbReference type="InterPro" id="IPR017441">
    <property type="entry name" value="Protein_kinase_ATP_BS"/>
</dbReference>
<dbReference type="Pfam" id="PF08239">
    <property type="entry name" value="SH3_3"/>
    <property type="match status" value="1"/>
</dbReference>
<keyword evidence="11" id="KW-0812">Transmembrane</keyword>
<evidence type="ECO:0000256" key="3">
    <source>
        <dbReference type="ARBA" id="ARBA00022679"/>
    </source>
</evidence>
<dbReference type="PROSITE" id="PS00107">
    <property type="entry name" value="PROTEIN_KINASE_ATP"/>
    <property type="match status" value="1"/>
</dbReference>
<evidence type="ECO:0000256" key="1">
    <source>
        <dbReference type="ARBA" id="ARBA00012513"/>
    </source>
</evidence>
<name>A0AA43GZN5_9CYAN</name>
<evidence type="ECO:0000256" key="7">
    <source>
        <dbReference type="ARBA" id="ARBA00047899"/>
    </source>
</evidence>
<dbReference type="Pfam" id="PF00069">
    <property type="entry name" value="Pkinase"/>
    <property type="match status" value="1"/>
</dbReference>
<keyword evidence="3" id="KW-0808">Transferase</keyword>
<keyword evidence="4 9" id="KW-0547">Nucleotide-binding</keyword>
<keyword evidence="11" id="KW-1133">Transmembrane helix</keyword>
<dbReference type="EC" id="2.7.11.1" evidence="1"/>
<protein>
    <recommendedName>
        <fullName evidence="1">non-specific serine/threonine protein kinase</fullName>
        <ecNumber evidence="1">2.7.11.1</ecNumber>
    </recommendedName>
</protein>
<comment type="caution">
    <text evidence="14">The sequence shown here is derived from an EMBL/GenBank/DDBJ whole genome shotgun (WGS) entry which is preliminary data.</text>
</comment>
<evidence type="ECO:0000256" key="2">
    <source>
        <dbReference type="ARBA" id="ARBA00022527"/>
    </source>
</evidence>
<dbReference type="Gene3D" id="2.30.30.40">
    <property type="entry name" value="SH3 Domains"/>
    <property type="match status" value="1"/>
</dbReference>
<dbReference type="CDD" id="cd14014">
    <property type="entry name" value="STKc_PknB_like"/>
    <property type="match status" value="1"/>
</dbReference>
<comment type="catalytic activity">
    <reaction evidence="8">
        <text>L-seryl-[protein] + ATP = O-phospho-L-seryl-[protein] + ADP + H(+)</text>
        <dbReference type="Rhea" id="RHEA:17989"/>
        <dbReference type="Rhea" id="RHEA-COMP:9863"/>
        <dbReference type="Rhea" id="RHEA-COMP:11604"/>
        <dbReference type="ChEBI" id="CHEBI:15378"/>
        <dbReference type="ChEBI" id="CHEBI:29999"/>
        <dbReference type="ChEBI" id="CHEBI:30616"/>
        <dbReference type="ChEBI" id="CHEBI:83421"/>
        <dbReference type="ChEBI" id="CHEBI:456216"/>
        <dbReference type="EC" id="2.7.11.1"/>
    </reaction>
</comment>
<keyword evidence="6 9" id="KW-0067">ATP-binding</keyword>
<accession>A0AA43GZN5</accession>
<proteinExistence type="predicted"/>
<feature type="region of interest" description="Disordered" evidence="10">
    <location>
        <begin position="361"/>
        <end position="382"/>
    </location>
</feature>
<evidence type="ECO:0000259" key="13">
    <source>
        <dbReference type="PROSITE" id="PS51781"/>
    </source>
</evidence>
<evidence type="ECO:0000256" key="4">
    <source>
        <dbReference type="ARBA" id="ARBA00022741"/>
    </source>
</evidence>
<sequence length="491" mass="53734">MDKLLTNRYEIVNPLGSGGFGETFLARDTQLPSQSLVVVKRLKPINSDNHTAYDLIEKLFEKEAKVLEDLGRNSSQIPSLLSYFVHHDQFYLVQEYIEGKNLAQVGIIGSEQAIIILTSLLNTLKYIHNKNIIHRDIKPENIILRNSDHLPVLIDFGAVKETMGAATLGSGSIVSSVVVGTRGFMAPEQSSGRAVFSTDLYALGLTMIYAITGKLPIEMSIHPATGELEWESYAPNVEPRLRTVLSKVVKMEIASRYATAEEMNQALHISSTRFSTNFSNSQTLTFAPASPTPTVIIPSSSYSTSNSPTDSKSSFPWSKLILILLTAVVVALGVSASFLIMQQIKEAEQKLADSEKQKEDVQKALAEEEKKRQEAESLRAEAEKNRLAAERMRREAEKKAAAAPKTIVRRIIVNPSSGSSGGTYATIGGRPGTKNIRSGPGTDYGVVGTGLTGQPIEILGRDYDRSGYLWYQVYHPSSGITGWIAGQLVDL</sequence>
<dbReference type="PROSITE" id="PS50011">
    <property type="entry name" value="PROTEIN_KINASE_DOM"/>
    <property type="match status" value="1"/>
</dbReference>
<evidence type="ECO:0000256" key="5">
    <source>
        <dbReference type="ARBA" id="ARBA00022777"/>
    </source>
</evidence>
<comment type="catalytic activity">
    <reaction evidence="7">
        <text>L-threonyl-[protein] + ATP = O-phospho-L-threonyl-[protein] + ADP + H(+)</text>
        <dbReference type="Rhea" id="RHEA:46608"/>
        <dbReference type="Rhea" id="RHEA-COMP:11060"/>
        <dbReference type="Rhea" id="RHEA-COMP:11605"/>
        <dbReference type="ChEBI" id="CHEBI:15378"/>
        <dbReference type="ChEBI" id="CHEBI:30013"/>
        <dbReference type="ChEBI" id="CHEBI:30616"/>
        <dbReference type="ChEBI" id="CHEBI:61977"/>
        <dbReference type="ChEBI" id="CHEBI:456216"/>
        <dbReference type="EC" id="2.7.11.1"/>
    </reaction>
</comment>
<evidence type="ECO:0000256" key="11">
    <source>
        <dbReference type="SAM" id="Phobius"/>
    </source>
</evidence>
<dbReference type="GO" id="GO:0005524">
    <property type="term" value="F:ATP binding"/>
    <property type="evidence" value="ECO:0007669"/>
    <property type="project" value="UniProtKB-UniRule"/>
</dbReference>
<dbReference type="InterPro" id="IPR003646">
    <property type="entry name" value="SH3-like_bac-type"/>
</dbReference>
<evidence type="ECO:0000256" key="10">
    <source>
        <dbReference type="SAM" id="MobiDB-lite"/>
    </source>
</evidence>
<evidence type="ECO:0000256" key="6">
    <source>
        <dbReference type="ARBA" id="ARBA00022840"/>
    </source>
</evidence>
<dbReference type="Gene3D" id="1.10.510.10">
    <property type="entry name" value="Transferase(Phosphotransferase) domain 1"/>
    <property type="match status" value="1"/>
</dbReference>
<dbReference type="PANTHER" id="PTHR24363">
    <property type="entry name" value="SERINE/THREONINE PROTEIN KINASE"/>
    <property type="match status" value="1"/>
</dbReference>
<dbReference type="SUPFAM" id="SSF56112">
    <property type="entry name" value="Protein kinase-like (PK-like)"/>
    <property type="match status" value="1"/>
</dbReference>
<dbReference type="PROSITE" id="PS00108">
    <property type="entry name" value="PROTEIN_KINASE_ST"/>
    <property type="match status" value="1"/>
</dbReference>
<dbReference type="PROSITE" id="PS51781">
    <property type="entry name" value="SH3B"/>
    <property type="match status" value="1"/>
</dbReference>
<keyword evidence="5 14" id="KW-0418">Kinase</keyword>
<dbReference type="SMART" id="SM00287">
    <property type="entry name" value="SH3b"/>
    <property type="match status" value="1"/>
</dbReference>
<feature type="domain" description="Protein kinase" evidence="12">
    <location>
        <begin position="9"/>
        <end position="271"/>
    </location>
</feature>
<evidence type="ECO:0000256" key="9">
    <source>
        <dbReference type="PROSITE-ProRule" id="PRU10141"/>
    </source>
</evidence>
<dbReference type="AlphaFoldDB" id="A0AA43GZN5"/>
<keyword evidence="11" id="KW-0472">Membrane</keyword>
<dbReference type="InterPro" id="IPR000719">
    <property type="entry name" value="Prot_kinase_dom"/>
</dbReference>
<dbReference type="SMART" id="SM00220">
    <property type="entry name" value="S_TKc"/>
    <property type="match status" value="1"/>
</dbReference>
<feature type="transmembrane region" description="Helical" evidence="11">
    <location>
        <begin position="320"/>
        <end position="341"/>
    </location>
</feature>
<dbReference type="GO" id="GO:0004674">
    <property type="term" value="F:protein serine/threonine kinase activity"/>
    <property type="evidence" value="ECO:0007669"/>
    <property type="project" value="UniProtKB-KW"/>
</dbReference>